<evidence type="ECO:0000313" key="4">
    <source>
        <dbReference type="Proteomes" id="UP000534388"/>
    </source>
</evidence>
<evidence type="ECO:0000313" key="3">
    <source>
        <dbReference type="EMBL" id="MBA5637616.1"/>
    </source>
</evidence>
<proteinExistence type="predicted"/>
<dbReference type="GO" id="GO:0016740">
    <property type="term" value="F:transferase activity"/>
    <property type="evidence" value="ECO:0007669"/>
    <property type="project" value="UniProtKB-KW"/>
</dbReference>
<dbReference type="InterPro" id="IPR004045">
    <property type="entry name" value="Glutathione_S-Trfase_N"/>
</dbReference>
<dbReference type="PROSITE" id="PS50404">
    <property type="entry name" value="GST_NTER"/>
    <property type="match status" value="1"/>
</dbReference>
<protein>
    <submittedName>
        <fullName evidence="3">Glutathione S-transferase</fullName>
    </submittedName>
</protein>
<dbReference type="PANTHER" id="PTHR44051">
    <property type="entry name" value="GLUTATHIONE S-TRANSFERASE-RELATED"/>
    <property type="match status" value="1"/>
</dbReference>
<dbReference type="EMBL" id="JACEZT010000006">
    <property type="protein sequence ID" value="MBA5637616.1"/>
    <property type="molecule type" value="Genomic_DNA"/>
</dbReference>
<feature type="domain" description="GST C-terminal" evidence="2">
    <location>
        <begin position="93"/>
        <end position="211"/>
    </location>
</feature>
<dbReference type="AlphaFoldDB" id="A0A7W2IBM0"/>
<reference evidence="3 4" key="1">
    <citation type="submission" date="2020-07" db="EMBL/GenBank/DDBJ databases">
        <title>Novel species isolated from subtropical streams in China.</title>
        <authorList>
            <person name="Lu H."/>
        </authorList>
    </citation>
    <scope>NUCLEOTIDE SEQUENCE [LARGE SCALE GENOMIC DNA]</scope>
    <source>
        <strain evidence="3 4">LX20W</strain>
    </source>
</reference>
<dbReference type="Proteomes" id="UP000534388">
    <property type="component" value="Unassembled WGS sequence"/>
</dbReference>
<dbReference type="SUPFAM" id="SSF47616">
    <property type="entry name" value="GST C-terminal domain-like"/>
    <property type="match status" value="1"/>
</dbReference>
<dbReference type="InterPro" id="IPR004046">
    <property type="entry name" value="GST_C"/>
</dbReference>
<dbReference type="PROSITE" id="PS50405">
    <property type="entry name" value="GST_CTER"/>
    <property type="match status" value="1"/>
</dbReference>
<dbReference type="InterPro" id="IPR040079">
    <property type="entry name" value="Glutathione_S-Trfase"/>
</dbReference>
<gene>
    <name evidence="3" type="ORF">H3H37_11180</name>
</gene>
<dbReference type="InterPro" id="IPR036282">
    <property type="entry name" value="Glutathione-S-Trfase_C_sf"/>
</dbReference>
<dbReference type="SUPFAM" id="SSF52833">
    <property type="entry name" value="Thioredoxin-like"/>
    <property type="match status" value="1"/>
</dbReference>
<accession>A0A7W2IBM0</accession>
<organism evidence="3 4">
    <name type="scientific">Rugamonas brunnea</name>
    <dbReference type="NCBI Taxonomy" id="2758569"/>
    <lineage>
        <taxon>Bacteria</taxon>
        <taxon>Pseudomonadati</taxon>
        <taxon>Pseudomonadota</taxon>
        <taxon>Betaproteobacteria</taxon>
        <taxon>Burkholderiales</taxon>
        <taxon>Oxalobacteraceae</taxon>
        <taxon>Telluria group</taxon>
        <taxon>Rugamonas</taxon>
    </lineage>
</organism>
<dbReference type="CDD" id="cd03206">
    <property type="entry name" value="GST_C_7"/>
    <property type="match status" value="1"/>
</dbReference>
<comment type="caution">
    <text evidence="3">The sequence shown here is derived from an EMBL/GenBank/DDBJ whole genome shotgun (WGS) entry which is preliminary data.</text>
</comment>
<dbReference type="SFLD" id="SFLDG00358">
    <property type="entry name" value="Main_(cytGST)"/>
    <property type="match status" value="1"/>
</dbReference>
<evidence type="ECO:0000259" key="1">
    <source>
        <dbReference type="PROSITE" id="PS50404"/>
    </source>
</evidence>
<dbReference type="InterPro" id="IPR036249">
    <property type="entry name" value="Thioredoxin-like_sf"/>
</dbReference>
<feature type="domain" description="GST N-terminal" evidence="1">
    <location>
        <begin position="8"/>
        <end position="87"/>
    </location>
</feature>
<dbReference type="PANTHER" id="PTHR44051:SF2">
    <property type="entry name" value="HYPOTHETICAL GLUTATHIONE S-TRANSFERASE LIKE PROTEIN"/>
    <property type="match status" value="1"/>
</dbReference>
<keyword evidence="3" id="KW-0808">Transferase</keyword>
<sequence length="211" mass="22515">MTTPAHTPTLTLHGTHLSGHVHRVELLLHMLGLPYELVAAPPEVRAGAAFRAMNPLGQIPVLQDGDLALADSNAILTYLARRYAPDGGWLSDDPVVAAEITRWLSVAAGELRFGPAAARANALWNLDADVPRAHAIAARVLAFMEQHLAARTFLAAGRPTLADVACYAYVARAPEGGVALDAYPAVRAWLQRVEALPGFVPMPESTPPVRT</sequence>
<dbReference type="Pfam" id="PF00043">
    <property type="entry name" value="GST_C"/>
    <property type="match status" value="1"/>
</dbReference>
<dbReference type="Pfam" id="PF13417">
    <property type="entry name" value="GST_N_3"/>
    <property type="match status" value="1"/>
</dbReference>
<dbReference type="SFLD" id="SFLDS00019">
    <property type="entry name" value="Glutathione_Transferase_(cytos"/>
    <property type="match status" value="1"/>
</dbReference>
<keyword evidence="4" id="KW-1185">Reference proteome</keyword>
<evidence type="ECO:0000259" key="2">
    <source>
        <dbReference type="PROSITE" id="PS50405"/>
    </source>
</evidence>
<name>A0A7W2IBM0_9BURK</name>
<dbReference type="Gene3D" id="1.20.1050.10">
    <property type="match status" value="1"/>
</dbReference>
<dbReference type="Gene3D" id="3.40.30.10">
    <property type="entry name" value="Glutaredoxin"/>
    <property type="match status" value="1"/>
</dbReference>
<dbReference type="InterPro" id="IPR010987">
    <property type="entry name" value="Glutathione-S-Trfase_C-like"/>
</dbReference>
<dbReference type="RefSeq" id="WP_182162385.1">
    <property type="nucleotide sequence ID" value="NZ_JACEZT010000006.1"/>
</dbReference>